<keyword evidence="2" id="KW-1185">Reference proteome</keyword>
<protein>
    <recommendedName>
        <fullName evidence="3">Crinkler (CRN) family protein</fullName>
    </recommendedName>
</protein>
<dbReference type="AlphaFoldDB" id="A0A833T069"/>
<sequence length="101" mass="11579">MRDLPSQLEHPKAEFRTILERDAYVVIFAQLMQYAKTCFELVPTIASEPDEKSKPGKDSNVAVTGNPGIGKSRFFLYCIFQLILREKEDAKRLPPYEMVVN</sequence>
<evidence type="ECO:0008006" key="3">
    <source>
        <dbReference type="Google" id="ProtNLM"/>
    </source>
</evidence>
<evidence type="ECO:0000313" key="2">
    <source>
        <dbReference type="Proteomes" id="UP000602510"/>
    </source>
</evidence>
<comment type="caution">
    <text evidence="1">The sequence shown here is derived from an EMBL/GenBank/DDBJ whole genome shotgun (WGS) entry which is preliminary data.</text>
</comment>
<accession>A0A833T069</accession>
<proteinExistence type="predicted"/>
<dbReference type="EMBL" id="WSZM01000349">
    <property type="protein sequence ID" value="KAF4034769.1"/>
    <property type="molecule type" value="Genomic_DNA"/>
</dbReference>
<dbReference type="Proteomes" id="UP000602510">
    <property type="component" value="Unassembled WGS sequence"/>
</dbReference>
<gene>
    <name evidence="1" type="ORF">GN244_ATG13220</name>
</gene>
<name>A0A833T069_PHYIN</name>
<evidence type="ECO:0000313" key="1">
    <source>
        <dbReference type="EMBL" id="KAF4034769.1"/>
    </source>
</evidence>
<reference evidence="1" key="1">
    <citation type="submission" date="2020-04" db="EMBL/GenBank/DDBJ databases">
        <title>Hybrid Assembly of Korean Phytophthora infestans isolates.</title>
        <authorList>
            <person name="Prokchorchik M."/>
            <person name="Lee Y."/>
            <person name="Seo J."/>
            <person name="Cho J.-H."/>
            <person name="Park Y.-E."/>
            <person name="Jang D.-C."/>
            <person name="Im J.-S."/>
            <person name="Choi J.-G."/>
            <person name="Park H.-J."/>
            <person name="Lee G.-B."/>
            <person name="Lee Y.-G."/>
            <person name="Hong S.-Y."/>
            <person name="Cho K."/>
            <person name="Sohn K.H."/>
        </authorList>
    </citation>
    <scope>NUCLEOTIDE SEQUENCE</scope>
    <source>
        <strain evidence="1">KR_1_A1</strain>
    </source>
</reference>
<organism evidence="1 2">
    <name type="scientific">Phytophthora infestans</name>
    <name type="common">Potato late blight agent</name>
    <name type="synonym">Botrytis infestans</name>
    <dbReference type="NCBI Taxonomy" id="4787"/>
    <lineage>
        <taxon>Eukaryota</taxon>
        <taxon>Sar</taxon>
        <taxon>Stramenopiles</taxon>
        <taxon>Oomycota</taxon>
        <taxon>Peronosporomycetes</taxon>
        <taxon>Peronosporales</taxon>
        <taxon>Peronosporaceae</taxon>
        <taxon>Phytophthora</taxon>
    </lineage>
</organism>